<comment type="caution">
    <text evidence="1">The sequence shown here is derived from an EMBL/GenBank/DDBJ whole genome shotgun (WGS) entry which is preliminary data.</text>
</comment>
<feature type="non-terminal residue" evidence="1">
    <location>
        <position position="99"/>
    </location>
</feature>
<proteinExistence type="predicted"/>
<organism evidence="1 2">
    <name type="scientific">Rhizoctonia solani AG-3 Rhs1AP</name>
    <dbReference type="NCBI Taxonomy" id="1086054"/>
    <lineage>
        <taxon>Eukaryota</taxon>
        <taxon>Fungi</taxon>
        <taxon>Dikarya</taxon>
        <taxon>Basidiomycota</taxon>
        <taxon>Agaricomycotina</taxon>
        <taxon>Agaricomycetes</taxon>
        <taxon>Cantharellales</taxon>
        <taxon>Ceratobasidiaceae</taxon>
        <taxon>Rhizoctonia</taxon>
    </lineage>
</organism>
<evidence type="ECO:0000313" key="2">
    <source>
        <dbReference type="Proteomes" id="UP000030108"/>
    </source>
</evidence>
<dbReference type="AlphaFoldDB" id="X8JK90"/>
<name>X8JK90_9AGAM</name>
<evidence type="ECO:0000313" key="1">
    <source>
        <dbReference type="EMBL" id="EUC63388.1"/>
    </source>
</evidence>
<accession>X8JK90</accession>
<protein>
    <submittedName>
        <fullName evidence="1">Uncharacterized protein</fullName>
    </submittedName>
</protein>
<dbReference type="EMBL" id="JATN01000316">
    <property type="protein sequence ID" value="EUC63388.1"/>
    <property type="molecule type" value="Genomic_DNA"/>
</dbReference>
<reference evidence="2" key="1">
    <citation type="journal article" date="2014" name="Genome Announc.">
        <title>Draft genome sequence of the plant-pathogenic soil fungus Rhizoctonia solani anastomosis group 3 strain Rhs1AP.</title>
        <authorList>
            <person name="Cubeta M.A."/>
            <person name="Thomas E."/>
            <person name="Dean R.A."/>
            <person name="Jabaji S."/>
            <person name="Neate S.M."/>
            <person name="Tavantzis S."/>
            <person name="Toda T."/>
            <person name="Vilgalys R."/>
            <person name="Bharathan N."/>
            <person name="Fedorova-Abrams N."/>
            <person name="Pakala S.B."/>
            <person name="Pakala S.M."/>
            <person name="Zafar N."/>
            <person name="Joardar V."/>
            <person name="Losada L."/>
            <person name="Nierman W.C."/>
        </authorList>
    </citation>
    <scope>NUCLEOTIDE SEQUENCE [LARGE SCALE GENOMIC DNA]</scope>
    <source>
        <strain evidence="2">AG-3</strain>
    </source>
</reference>
<dbReference type="Proteomes" id="UP000030108">
    <property type="component" value="Unassembled WGS sequence"/>
</dbReference>
<gene>
    <name evidence="1" type="ORF">RSOL_490630</name>
</gene>
<sequence>MPLVPGTYLIHDTDSGRILTYYGFDPFVNKIGTWWYVKCYSGGSTYAIQGIQEKKYMAVGADGCDACAMEEDGAAILELQQSNDSYSYVAFVDSQATNH</sequence>